<dbReference type="GO" id="GO:0005524">
    <property type="term" value="F:ATP binding"/>
    <property type="evidence" value="ECO:0007669"/>
    <property type="project" value="InterPro"/>
</dbReference>
<dbReference type="InterPro" id="IPR027417">
    <property type="entry name" value="P-loop_NTPase"/>
</dbReference>
<dbReference type="Gene3D" id="3.40.50.300">
    <property type="entry name" value="P-loop containing nucleotide triphosphate hydrolases"/>
    <property type="match status" value="2"/>
</dbReference>
<dbReference type="Proteomes" id="UP000249091">
    <property type="component" value="Chromosome 1"/>
</dbReference>
<dbReference type="SMART" id="SM00487">
    <property type="entry name" value="DEXDc"/>
    <property type="match status" value="1"/>
</dbReference>
<keyword evidence="3" id="KW-0347">Helicase</keyword>
<accession>A0A2X4TNW9</accession>
<keyword evidence="3" id="KW-0378">Hydrolase</keyword>
<organism evidence="3 4">
    <name type="scientific">Rhodococcus coprophilus</name>
    <dbReference type="NCBI Taxonomy" id="38310"/>
    <lineage>
        <taxon>Bacteria</taxon>
        <taxon>Bacillati</taxon>
        <taxon>Actinomycetota</taxon>
        <taxon>Actinomycetes</taxon>
        <taxon>Mycobacteriales</taxon>
        <taxon>Nocardiaceae</taxon>
        <taxon>Rhodococcus</taxon>
    </lineage>
</organism>
<keyword evidence="3" id="KW-0547">Nucleotide-binding</keyword>
<reference evidence="3 4" key="1">
    <citation type="submission" date="2018-06" db="EMBL/GenBank/DDBJ databases">
        <authorList>
            <consortium name="Pathogen Informatics"/>
            <person name="Doyle S."/>
        </authorList>
    </citation>
    <scope>NUCLEOTIDE SEQUENCE [LARGE SCALE GENOMIC DNA]</scope>
    <source>
        <strain evidence="3 4">NCTC10994</strain>
    </source>
</reference>
<protein>
    <submittedName>
        <fullName evidence="3">RNA helicase</fullName>
    </submittedName>
</protein>
<dbReference type="AlphaFoldDB" id="A0A2X4TNW9"/>
<feature type="compositionally biased region" description="Basic and acidic residues" evidence="1">
    <location>
        <begin position="10"/>
        <end position="19"/>
    </location>
</feature>
<dbReference type="GO" id="GO:0004386">
    <property type="term" value="F:helicase activity"/>
    <property type="evidence" value="ECO:0007669"/>
    <property type="project" value="UniProtKB-KW"/>
</dbReference>
<sequence>MAPAEVDQSYADKEHEKPVSIETVGQATTSAPGGQLRAWQRRALTKYLATKPRDFLAVATPGAGKTTFALRVASELLRDRTVDQITVVAPTEHLKHQWAAGAARVGIALDSNFSNSTGQTSSDFQGVVVTYAQVASHPFKHRVRTEARRTLVILDEIHHGGDAKSWGEGIREAFGDATRRLALTGTPFRSDDSAIPFVTYEPNGDGLMQSKADHSYGYADALADGVVRPVVFLAYSGEARWRTNAGEEFTARLGEPLSAEQTARAWRTALDPDGDWIPAVLRAANTRLEQLRAGGMPDAGGLVIATDQTVARAYARTLEALTGEAPAVVLSDDPTASKRISEFSASAQRWMVAVRMVSEGVDVPRLAVGVYATSASTPLYFAQAIGRFVRARRKGETASVFLPSVPVLLDLASQLEAQRDHILGKPHRVKEGFDDELLADANRRKDEPGEDEKAFQSLGADAELDQVIYDGSSFGTATFSGSDEEADYLGLPGLLDADQMRALLRQRQEQQLDKPKAAPAHEPPPQVAERAATADSLAQLRRELNSLVAVVHHRTGKPHGVIHGDLRRQCGGPPTAMATVEQLRDRIAILRSW</sequence>
<dbReference type="InterPro" id="IPR014001">
    <property type="entry name" value="Helicase_ATP-bd"/>
</dbReference>
<keyword evidence="3" id="KW-0067">ATP-binding</keyword>
<dbReference type="EMBL" id="LS483468">
    <property type="protein sequence ID" value="SQI29106.1"/>
    <property type="molecule type" value="Genomic_DNA"/>
</dbReference>
<feature type="region of interest" description="Disordered" evidence="1">
    <location>
        <begin position="508"/>
        <end position="533"/>
    </location>
</feature>
<proteinExistence type="predicted"/>
<feature type="region of interest" description="Disordered" evidence="1">
    <location>
        <begin position="1"/>
        <end position="34"/>
    </location>
</feature>
<evidence type="ECO:0000313" key="4">
    <source>
        <dbReference type="Proteomes" id="UP000249091"/>
    </source>
</evidence>
<dbReference type="SUPFAM" id="SSF52540">
    <property type="entry name" value="P-loop containing nucleoside triphosphate hydrolases"/>
    <property type="match status" value="2"/>
</dbReference>
<keyword evidence="4" id="KW-1185">Reference proteome</keyword>
<dbReference type="InterPro" id="IPR050742">
    <property type="entry name" value="Helicase_Restrict-Modif_Enz"/>
</dbReference>
<name>A0A2X4TNW9_9NOCA</name>
<dbReference type="InterPro" id="IPR006935">
    <property type="entry name" value="Helicase/UvrB_N"/>
</dbReference>
<dbReference type="GO" id="GO:0003677">
    <property type="term" value="F:DNA binding"/>
    <property type="evidence" value="ECO:0007669"/>
    <property type="project" value="InterPro"/>
</dbReference>
<dbReference type="GO" id="GO:0005829">
    <property type="term" value="C:cytosol"/>
    <property type="evidence" value="ECO:0007669"/>
    <property type="project" value="TreeGrafter"/>
</dbReference>
<evidence type="ECO:0000313" key="3">
    <source>
        <dbReference type="EMBL" id="SQI29106.1"/>
    </source>
</evidence>
<dbReference type="PANTHER" id="PTHR47396">
    <property type="entry name" value="TYPE I RESTRICTION ENZYME ECOKI R PROTEIN"/>
    <property type="match status" value="1"/>
</dbReference>
<gene>
    <name evidence="3" type="ORF">NCTC10994_00802</name>
</gene>
<feature type="domain" description="Helicase ATP-binding" evidence="2">
    <location>
        <begin position="46"/>
        <end position="205"/>
    </location>
</feature>
<dbReference type="STRING" id="1219011.GCA_001895045_00522"/>
<dbReference type="KEGG" id="rcr:NCTC10994_00802"/>
<evidence type="ECO:0000256" key="1">
    <source>
        <dbReference type="SAM" id="MobiDB-lite"/>
    </source>
</evidence>
<dbReference type="GO" id="GO:0016787">
    <property type="term" value="F:hydrolase activity"/>
    <property type="evidence" value="ECO:0007669"/>
    <property type="project" value="InterPro"/>
</dbReference>
<dbReference type="PANTHER" id="PTHR47396:SF2">
    <property type="entry name" value="HELICASE ATP-BINDING DOMAIN-CONTAINING PROTEIN"/>
    <property type="match status" value="1"/>
</dbReference>
<dbReference type="Pfam" id="PF04851">
    <property type="entry name" value="ResIII"/>
    <property type="match status" value="1"/>
</dbReference>
<dbReference type="PROSITE" id="PS51192">
    <property type="entry name" value="HELICASE_ATP_BIND_1"/>
    <property type="match status" value="1"/>
</dbReference>
<evidence type="ECO:0000259" key="2">
    <source>
        <dbReference type="PROSITE" id="PS51192"/>
    </source>
</evidence>
<feature type="compositionally biased region" description="Polar residues" evidence="1">
    <location>
        <begin position="23"/>
        <end position="32"/>
    </location>
</feature>